<sequence length="154" mass="17842">MNLSNKTKKKWSLLFLFLIFFSFIFSLIRFAGADTYLLMKNADKIYYDSKGILGLSSVPFIFFFYVYIFINFINFIITDTNILARTKKDKKKIYDITMKYLGPVIILSILLFLAGLILSFFVTNYVHSHYTSCDGISGIYSGRYYVKGDAVCHD</sequence>
<gene>
    <name evidence="2" type="ORF">GND90_004254</name>
</gene>
<organism evidence="2">
    <name type="scientific">Salmonella enterica subsp. houtenae serovar 1,40:z4,z32:-</name>
    <dbReference type="NCBI Taxonomy" id="1967604"/>
    <lineage>
        <taxon>Bacteria</taxon>
        <taxon>Pseudomonadati</taxon>
        <taxon>Pseudomonadota</taxon>
        <taxon>Gammaproteobacteria</taxon>
        <taxon>Enterobacterales</taxon>
        <taxon>Enterobacteriaceae</taxon>
        <taxon>Salmonella</taxon>
    </lineage>
</organism>
<reference evidence="2" key="1">
    <citation type="journal article" date="2018" name="Genome Biol.">
        <title>SKESA: strategic k-mer extension for scrupulous assemblies.</title>
        <authorList>
            <person name="Souvorov A."/>
            <person name="Agarwala R."/>
            <person name="Lipman D.J."/>
        </authorList>
    </citation>
    <scope>NUCLEOTIDE SEQUENCE</scope>
    <source>
        <strain evidence="2">23-88</strain>
    </source>
</reference>
<name>A0A730WPM1_SALHO</name>
<keyword evidence="1" id="KW-0812">Transmembrane</keyword>
<feature type="transmembrane region" description="Helical" evidence="1">
    <location>
        <begin position="98"/>
        <end position="122"/>
    </location>
</feature>
<keyword evidence="1" id="KW-0472">Membrane</keyword>
<feature type="transmembrane region" description="Helical" evidence="1">
    <location>
        <begin position="52"/>
        <end position="77"/>
    </location>
</feature>
<protein>
    <recommendedName>
        <fullName evidence="3">DUF1240 domain-containing protein</fullName>
    </recommendedName>
</protein>
<comment type="caution">
    <text evidence="2">The sequence shown here is derived from an EMBL/GenBank/DDBJ whole genome shotgun (WGS) entry which is preliminary data.</text>
</comment>
<reference evidence="2" key="2">
    <citation type="submission" date="2018-07" db="EMBL/GenBank/DDBJ databases">
        <authorList>
            <consortium name="NCBI Pathogen Detection Project"/>
        </authorList>
    </citation>
    <scope>NUCLEOTIDE SEQUENCE</scope>
    <source>
        <strain evidence="2">23-88</strain>
    </source>
</reference>
<evidence type="ECO:0008006" key="3">
    <source>
        <dbReference type="Google" id="ProtNLM"/>
    </source>
</evidence>
<accession>A0A730WPM1</accession>
<evidence type="ECO:0000313" key="2">
    <source>
        <dbReference type="EMBL" id="HAE4191203.1"/>
    </source>
</evidence>
<feature type="transmembrane region" description="Helical" evidence="1">
    <location>
        <begin position="12"/>
        <end position="32"/>
    </location>
</feature>
<dbReference type="AlphaFoldDB" id="A0A730WPM1"/>
<keyword evidence="1" id="KW-1133">Transmembrane helix</keyword>
<dbReference type="EMBL" id="DAARWD010000029">
    <property type="protein sequence ID" value="HAE4191203.1"/>
    <property type="molecule type" value="Genomic_DNA"/>
</dbReference>
<evidence type="ECO:0000256" key="1">
    <source>
        <dbReference type="SAM" id="Phobius"/>
    </source>
</evidence>
<proteinExistence type="predicted"/>